<reference evidence="7 8" key="1">
    <citation type="submission" date="2017-01" db="EMBL/GenBank/DDBJ databases">
        <authorList>
            <person name="Mah S.A."/>
            <person name="Swanson W.J."/>
            <person name="Moy G.W."/>
            <person name="Vacquier V.D."/>
        </authorList>
    </citation>
    <scope>NUCLEOTIDE SEQUENCE [LARGE SCALE GENOMIC DNA]</scope>
    <source>
        <strain evidence="7 8">GSMNP</strain>
    </source>
</reference>
<dbReference type="SMART" id="SM01337">
    <property type="entry name" value="APC10"/>
    <property type="match status" value="1"/>
</dbReference>
<dbReference type="GO" id="GO:0005680">
    <property type="term" value="C:anaphase-promoting complex"/>
    <property type="evidence" value="ECO:0007669"/>
    <property type="project" value="InterPro"/>
</dbReference>
<evidence type="ECO:0000256" key="2">
    <source>
        <dbReference type="ARBA" id="ARBA00022618"/>
    </source>
</evidence>
<dbReference type="PANTHER" id="PTHR12936">
    <property type="entry name" value="ANAPHASE-PROMOTING COMPLEX 10"/>
    <property type="match status" value="1"/>
</dbReference>
<gene>
    <name evidence="7" type="ORF">AYI70_g8340</name>
</gene>
<keyword evidence="5" id="KW-0131">Cell cycle</keyword>
<dbReference type="GO" id="GO:0031145">
    <property type="term" value="P:anaphase-promoting complex-dependent catabolic process"/>
    <property type="evidence" value="ECO:0007669"/>
    <property type="project" value="InterPro"/>
</dbReference>
<dbReference type="InterPro" id="IPR008979">
    <property type="entry name" value="Galactose-bd-like_sf"/>
</dbReference>
<evidence type="ECO:0000256" key="3">
    <source>
        <dbReference type="ARBA" id="ARBA00022776"/>
    </source>
</evidence>
<dbReference type="Pfam" id="PF03256">
    <property type="entry name" value="ANAPC10"/>
    <property type="match status" value="1"/>
</dbReference>
<dbReference type="EMBL" id="LSSN01003382">
    <property type="protein sequence ID" value="OMJ13713.1"/>
    <property type="molecule type" value="Genomic_DNA"/>
</dbReference>
<comment type="similarity">
    <text evidence="1">Belongs to the APC10 family.</text>
</comment>
<evidence type="ECO:0000256" key="4">
    <source>
        <dbReference type="ARBA" id="ARBA00022786"/>
    </source>
</evidence>
<accession>A0A1R1XGJ0</accession>
<sequence>MISDNDLEEISDLAIWTTSSNKPGFPTSNMRDGSEETFWQSDCQTPHFVDLIFPYLVPIQMVGLYLDYELDDSFTPEKILIQSGVSDTEYIVQFYSFL</sequence>
<dbReference type="Proteomes" id="UP000187283">
    <property type="component" value="Unassembled WGS sequence"/>
</dbReference>
<dbReference type="InterPro" id="IPR016901">
    <property type="entry name" value="APC10/Doc1"/>
</dbReference>
<evidence type="ECO:0000313" key="7">
    <source>
        <dbReference type="EMBL" id="OMJ13713.1"/>
    </source>
</evidence>
<dbReference type="PROSITE" id="PS51284">
    <property type="entry name" value="DOC"/>
    <property type="match status" value="1"/>
</dbReference>
<dbReference type="GO" id="GO:0070979">
    <property type="term" value="P:protein K11-linked ubiquitination"/>
    <property type="evidence" value="ECO:0007669"/>
    <property type="project" value="TreeGrafter"/>
</dbReference>
<protein>
    <submittedName>
        <fullName evidence="7">Anaphase-promoting complex subunit 10</fullName>
    </submittedName>
</protein>
<evidence type="ECO:0000259" key="6">
    <source>
        <dbReference type="PROSITE" id="PS51284"/>
    </source>
</evidence>
<name>A0A1R1XGJ0_9FUNG</name>
<dbReference type="SUPFAM" id="SSF49785">
    <property type="entry name" value="Galactose-binding domain-like"/>
    <property type="match status" value="1"/>
</dbReference>
<evidence type="ECO:0000313" key="8">
    <source>
        <dbReference type="Proteomes" id="UP000187283"/>
    </source>
</evidence>
<comment type="caution">
    <text evidence="7">The sequence shown here is derived from an EMBL/GenBank/DDBJ whole genome shotgun (WGS) entry which is preliminary data.</text>
</comment>
<dbReference type="STRING" id="133412.A0A1R1XGJ0"/>
<dbReference type="InterPro" id="IPR004939">
    <property type="entry name" value="APC_su10/DOC_dom"/>
</dbReference>
<evidence type="ECO:0000256" key="5">
    <source>
        <dbReference type="ARBA" id="ARBA00023306"/>
    </source>
</evidence>
<dbReference type="AlphaFoldDB" id="A0A1R1XGJ0"/>
<dbReference type="Gene3D" id="2.60.120.260">
    <property type="entry name" value="Galactose-binding domain-like"/>
    <property type="match status" value="1"/>
</dbReference>
<feature type="domain" description="DOC" evidence="6">
    <location>
        <begin position="1"/>
        <end position="98"/>
    </location>
</feature>
<evidence type="ECO:0000256" key="1">
    <source>
        <dbReference type="ARBA" id="ARBA00006762"/>
    </source>
</evidence>
<dbReference type="PANTHER" id="PTHR12936:SF0">
    <property type="entry name" value="ANAPHASE-PROMOTING COMPLEX SUBUNIT 10"/>
    <property type="match status" value="1"/>
</dbReference>
<keyword evidence="4" id="KW-0833">Ubl conjugation pathway</keyword>
<keyword evidence="3" id="KW-0498">Mitosis</keyword>
<keyword evidence="2" id="KW-0132">Cell division</keyword>
<dbReference type="OrthoDB" id="24948at2759"/>
<organism evidence="7 8">
    <name type="scientific">Smittium culicis</name>
    <dbReference type="NCBI Taxonomy" id="133412"/>
    <lineage>
        <taxon>Eukaryota</taxon>
        <taxon>Fungi</taxon>
        <taxon>Fungi incertae sedis</taxon>
        <taxon>Zoopagomycota</taxon>
        <taxon>Kickxellomycotina</taxon>
        <taxon>Harpellomycetes</taxon>
        <taxon>Harpellales</taxon>
        <taxon>Legeriomycetaceae</taxon>
        <taxon>Smittium</taxon>
    </lineage>
</organism>
<dbReference type="GO" id="GO:0051301">
    <property type="term" value="P:cell division"/>
    <property type="evidence" value="ECO:0007669"/>
    <property type="project" value="UniProtKB-KW"/>
</dbReference>
<keyword evidence="8" id="KW-1185">Reference proteome</keyword>
<proteinExistence type="inferred from homology"/>